<evidence type="ECO:0000313" key="2">
    <source>
        <dbReference type="Proteomes" id="UP000699462"/>
    </source>
</evidence>
<dbReference type="OrthoDB" id="6237423at2759"/>
<gene>
    <name evidence="1" type="ORF">P879_00839</name>
</gene>
<comment type="caution">
    <text evidence="1">The sequence shown here is derived from an EMBL/GenBank/DDBJ whole genome shotgun (WGS) entry which is preliminary data.</text>
</comment>
<accession>A0A8T0DN75</accession>
<reference evidence="1 2" key="1">
    <citation type="submission" date="2019-07" db="EMBL/GenBank/DDBJ databases">
        <title>Annotation for the trematode Paragonimus westermani.</title>
        <authorList>
            <person name="Choi Y.-J."/>
        </authorList>
    </citation>
    <scope>NUCLEOTIDE SEQUENCE [LARGE SCALE GENOMIC DNA]</scope>
    <source>
        <strain evidence="1">180907_Pwestermani</strain>
    </source>
</reference>
<sequence>MCQLLGDRDISYSVHLFSVLLKHGILNLVMDPDTDMLDFSNEGKLDLPLFPAQRRKSTRKSLVHVPSPLVSTPASPVIVRSRFSRAPEESRFSRNFNLETDAPITKKSQPIELPSAEELLKRYEQEIVAWFHLVDSTKTSLNASAVQSLCLPSVDWIKHDRILAHYKDILIPFCGPSELPKRSESALHTPSLDFLRELSEKAYFELHSLPRLLNRQTKFLENQRRKIKLKWDFELQASTKSSQTLQLKLNDYFSVSSQIDHDV</sequence>
<dbReference type="Proteomes" id="UP000699462">
    <property type="component" value="Unassembled WGS sequence"/>
</dbReference>
<organism evidence="1 2">
    <name type="scientific">Paragonimus westermani</name>
    <dbReference type="NCBI Taxonomy" id="34504"/>
    <lineage>
        <taxon>Eukaryota</taxon>
        <taxon>Metazoa</taxon>
        <taxon>Spiralia</taxon>
        <taxon>Lophotrochozoa</taxon>
        <taxon>Platyhelminthes</taxon>
        <taxon>Trematoda</taxon>
        <taxon>Digenea</taxon>
        <taxon>Plagiorchiida</taxon>
        <taxon>Troglotremata</taxon>
        <taxon>Troglotrematidae</taxon>
        <taxon>Paragonimus</taxon>
    </lineage>
</organism>
<proteinExistence type="predicted"/>
<name>A0A8T0DN75_9TREM</name>
<dbReference type="EMBL" id="JTDF01002769">
    <property type="protein sequence ID" value="KAF8568458.1"/>
    <property type="molecule type" value="Genomic_DNA"/>
</dbReference>
<dbReference type="AlphaFoldDB" id="A0A8T0DN75"/>
<evidence type="ECO:0000313" key="1">
    <source>
        <dbReference type="EMBL" id="KAF8568458.1"/>
    </source>
</evidence>
<protein>
    <submittedName>
        <fullName evidence="1">Uncharacterized protein</fullName>
    </submittedName>
</protein>
<keyword evidence="2" id="KW-1185">Reference proteome</keyword>